<evidence type="ECO:0000256" key="2">
    <source>
        <dbReference type="SAM" id="SignalP"/>
    </source>
</evidence>
<protein>
    <recommendedName>
        <fullName evidence="5">Lipocalin-like domain-containing protein</fullName>
    </recommendedName>
</protein>
<dbReference type="RefSeq" id="WP_150445071.1">
    <property type="nucleotide sequence ID" value="NZ_VYQE01000003.1"/>
</dbReference>
<evidence type="ECO:0000313" key="4">
    <source>
        <dbReference type="Proteomes" id="UP000326554"/>
    </source>
</evidence>
<evidence type="ECO:0000313" key="3">
    <source>
        <dbReference type="EMBL" id="KAA9007789.1"/>
    </source>
</evidence>
<proteinExistence type="predicted"/>
<organism evidence="3 4">
    <name type="scientific">Histidinibacterium aquaticum</name>
    <dbReference type="NCBI Taxonomy" id="2613962"/>
    <lineage>
        <taxon>Bacteria</taxon>
        <taxon>Pseudomonadati</taxon>
        <taxon>Pseudomonadota</taxon>
        <taxon>Alphaproteobacteria</taxon>
        <taxon>Rhodobacterales</taxon>
        <taxon>Paracoccaceae</taxon>
        <taxon>Histidinibacterium</taxon>
    </lineage>
</organism>
<dbReference type="EMBL" id="VYQE01000003">
    <property type="protein sequence ID" value="KAA9007789.1"/>
    <property type="molecule type" value="Genomic_DNA"/>
</dbReference>
<gene>
    <name evidence="3" type="ORF">F3S47_09680</name>
</gene>
<dbReference type="Proteomes" id="UP000326554">
    <property type="component" value="Unassembled WGS sequence"/>
</dbReference>
<comment type="caution">
    <text evidence="3">The sequence shown here is derived from an EMBL/GenBank/DDBJ whole genome shotgun (WGS) entry which is preliminary data.</text>
</comment>
<reference evidence="3 4" key="1">
    <citation type="submission" date="2019-09" db="EMBL/GenBank/DDBJ databases">
        <authorList>
            <person name="Park J.-S."/>
            <person name="Choi H.-J."/>
        </authorList>
    </citation>
    <scope>NUCLEOTIDE SEQUENCE [LARGE SCALE GENOMIC DNA]</scope>
    <source>
        <strain evidence="3 4">176SS1-4</strain>
    </source>
</reference>
<keyword evidence="4" id="KW-1185">Reference proteome</keyword>
<dbReference type="PROSITE" id="PS51257">
    <property type="entry name" value="PROKAR_LIPOPROTEIN"/>
    <property type="match status" value="1"/>
</dbReference>
<evidence type="ECO:0000256" key="1">
    <source>
        <dbReference type="SAM" id="MobiDB-lite"/>
    </source>
</evidence>
<feature type="region of interest" description="Disordered" evidence="1">
    <location>
        <begin position="21"/>
        <end position="48"/>
    </location>
</feature>
<sequence>MHIRLVLGGLVTLALAACETTGTPPTVTGTTTTSSPETSTASLEQRLSGTVLRLQSTDGDSAPMVMQLNEDGSSATSMGGFTLTGQWQVEGTTLCQTDIRLAGMPSDDQTPQCVEVSVSGDSVTLVGRSDDGNPETFRGTIEEL</sequence>
<name>A0A5J5GHS8_9RHOB</name>
<evidence type="ECO:0008006" key="5">
    <source>
        <dbReference type="Google" id="ProtNLM"/>
    </source>
</evidence>
<feature type="chain" id="PRO_5023912017" description="Lipocalin-like domain-containing protein" evidence="2">
    <location>
        <begin position="17"/>
        <end position="144"/>
    </location>
</feature>
<feature type="compositionally biased region" description="Low complexity" evidence="1">
    <location>
        <begin position="21"/>
        <end position="40"/>
    </location>
</feature>
<feature type="signal peptide" evidence="2">
    <location>
        <begin position="1"/>
        <end position="16"/>
    </location>
</feature>
<dbReference type="AlphaFoldDB" id="A0A5J5GHS8"/>
<accession>A0A5J5GHS8</accession>
<keyword evidence="2" id="KW-0732">Signal</keyword>